<sequence>MEIKIVKIVTGETVIGIKVQDYLEDVALIQVVPSSGGIQLAILPYGFPFEEKIGGKISIDKVVYEFKDIPEDIKNKYLEAKSDIKISSSMPGSSGLDFNLIK</sequence>
<name>A0A7C6A6F3_DESAE</name>
<proteinExistence type="predicted"/>
<protein>
    <submittedName>
        <fullName evidence="1">Uncharacterized protein</fullName>
    </submittedName>
</protein>
<comment type="caution">
    <text evidence="1">The sequence shown here is derived from an EMBL/GenBank/DDBJ whole genome shotgun (WGS) entry which is preliminary data.</text>
</comment>
<dbReference type="Proteomes" id="UP000886400">
    <property type="component" value="Unassembled WGS sequence"/>
</dbReference>
<dbReference type="AlphaFoldDB" id="A0A7C6A6F3"/>
<evidence type="ECO:0000313" key="1">
    <source>
        <dbReference type="EMBL" id="HHS48664.1"/>
    </source>
</evidence>
<organism evidence="1">
    <name type="scientific">Desulfurella acetivorans</name>
    <dbReference type="NCBI Taxonomy" id="33002"/>
    <lineage>
        <taxon>Bacteria</taxon>
        <taxon>Pseudomonadati</taxon>
        <taxon>Campylobacterota</taxon>
        <taxon>Desulfurellia</taxon>
        <taxon>Desulfurellales</taxon>
        <taxon>Desulfurellaceae</taxon>
        <taxon>Desulfurella</taxon>
    </lineage>
</organism>
<reference evidence="1" key="1">
    <citation type="journal article" date="2020" name="mSystems">
        <title>Genome- and Community-Level Interaction Insights into Carbon Utilization and Element Cycling Functions of Hydrothermarchaeota in Hydrothermal Sediment.</title>
        <authorList>
            <person name="Zhou Z."/>
            <person name="Liu Y."/>
            <person name="Xu W."/>
            <person name="Pan J."/>
            <person name="Luo Z.H."/>
            <person name="Li M."/>
        </authorList>
    </citation>
    <scope>NUCLEOTIDE SEQUENCE [LARGE SCALE GENOMIC DNA]</scope>
    <source>
        <strain evidence="1">SpSt-1135</strain>
    </source>
</reference>
<dbReference type="EMBL" id="DRZX01000106">
    <property type="protein sequence ID" value="HHS48664.1"/>
    <property type="molecule type" value="Genomic_DNA"/>
</dbReference>
<accession>A0A7C6A6F3</accession>
<gene>
    <name evidence="1" type="ORF">ENM99_02230</name>
</gene>